<feature type="transmembrane region" description="Helical" evidence="1">
    <location>
        <begin position="165"/>
        <end position="186"/>
    </location>
</feature>
<gene>
    <name evidence="2" type="ORF">AB5J52_00080</name>
</gene>
<proteinExistence type="predicted"/>
<name>A0AB39QDE6_9ACTN</name>
<dbReference type="RefSeq" id="WP_369220579.1">
    <property type="nucleotide sequence ID" value="NZ_CP163441.1"/>
</dbReference>
<dbReference type="AlphaFoldDB" id="A0AB39QDE6"/>
<feature type="transmembrane region" description="Helical" evidence="1">
    <location>
        <begin position="76"/>
        <end position="95"/>
    </location>
</feature>
<dbReference type="EMBL" id="CP163441">
    <property type="protein sequence ID" value="XDQ40816.1"/>
    <property type="molecule type" value="Genomic_DNA"/>
</dbReference>
<sequence>MSERRPKATDEQPPDAEGKRDYWWRGEISAHYGSAEALHQMGSVAAPFLAGFALAVSVQTLSLQSSAVRYRELAELLFLLAAIFLILAVQAMFWARRQLVTPRDLMEWFPDWAHPYRREGLLKDLRESNRSFRKWALVSAAGYDLGLLCLLAGLAVLAVPPEDSPLRWAAVAVGSVAVLCEVGWMVRGLGSSIGQIRSDRRERREEAGGVKCAGP</sequence>
<keyword evidence="1" id="KW-0472">Membrane</keyword>
<protein>
    <recommendedName>
        <fullName evidence="3">DUF4328 domain-containing protein</fullName>
    </recommendedName>
</protein>
<evidence type="ECO:0000256" key="1">
    <source>
        <dbReference type="SAM" id="Phobius"/>
    </source>
</evidence>
<feature type="transmembrane region" description="Helical" evidence="1">
    <location>
        <begin position="135"/>
        <end position="159"/>
    </location>
</feature>
<reference evidence="2" key="1">
    <citation type="submission" date="2024-07" db="EMBL/GenBank/DDBJ databases">
        <authorList>
            <person name="Yu S.T."/>
        </authorList>
    </citation>
    <scope>NUCLEOTIDE SEQUENCE</scope>
    <source>
        <strain evidence="2">R39</strain>
    </source>
</reference>
<keyword evidence="1" id="KW-0812">Transmembrane</keyword>
<feature type="transmembrane region" description="Helical" evidence="1">
    <location>
        <begin position="44"/>
        <end position="64"/>
    </location>
</feature>
<accession>A0AB39QDE6</accession>
<keyword evidence="1" id="KW-1133">Transmembrane helix</keyword>
<organism evidence="2">
    <name type="scientific">Streptomyces sp. R39</name>
    <dbReference type="NCBI Taxonomy" id="3238631"/>
    <lineage>
        <taxon>Bacteria</taxon>
        <taxon>Bacillati</taxon>
        <taxon>Actinomycetota</taxon>
        <taxon>Actinomycetes</taxon>
        <taxon>Kitasatosporales</taxon>
        <taxon>Streptomycetaceae</taxon>
        <taxon>Streptomyces</taxon>
    </lineage>
</organism>
<evidence type="ECO:0000313" key="2">
    <source>
        <dbReference type="EMBL" id="XDQ40816.1"/>
    </source>
</evidence>
<evidence type="ECO:0008006" key="3">
    <source>
        <dbReference type="Google" id="ProtNLM"/>
    </source>
</evidence>